<gene>
    <name evidence="2" type="ORF">ANANG_G00092030</name>
</gene>
<name>A0A9D3MP11_ANGAN</name>
<keyword evidence="3" id="KW-1185">Reference proteome</keyword>
<evidence type="ECO:0000313" key="3">
    <source>
        <dbReference type="Proteomes" id="UP001044222"/>
    </source>
</evidence>
<proteinExistence type="predicted"/>
<evidence type="ECO:0000313" key="2">
    <source>
        <dbReference type="EMBL" id="KAG5851328.1"/>
    </source>
</evidence>
<feature type="compositionally biased region" description="Basic and acidic residues" evidence="1">
    <location>
        <begin position="247"/>
        <end position="261"/>
    </location>
</feature>
<reference evidence="2" key="1">
    <citation type="submission" date="2021-01" db="EMBL/GenBank/DDBJ databases">
        <title>A chromosome-scale assembly of European eel, Anguilla anguilla.</title>
        <authorList>
            <person name="Henkel C."/>
            <person name="Jong-Raadsen S.A."/>
            <person name="Dufour S."/>
            <person name="Weltzien F.-A."/>
            <person name="Palstra A.P."/>
            <person name="Pelster B."/>
            <person name="Spaink H.P."/>
            <person name="Van Den Thillart G.E."/>
            <person name="Jansen H."/>
            <person name="Zahm M."/>
            <person name="Klopp C."/>
            <person name="Cedric C."/>
            <person name="Louis A."/>
            <person name="Berthelot C."/>
            <person name="Parey E."/>
            <person name="Roest Crollius H."/>
            <person name="Montfort J."/>
            <person name="Robinson-Rechavi M."/>
            <person name="Bucao C."/>
            <person name="Bouchez O."/>
            <person name="Gislard M."/>
            <person name="Lluch J."/>
            <person name="Milhes M."/>
            <person name="Lampietro C."/>
            <person name="Lopez Roques C."/>
            <person name="Donnadieu C."/>
            <person name="Braasch I."/>
            <person name="Desvignes T."/>
            <person name="Postlethwait J."/>
            <person name="Bobe J."/>
            <person name="Guiguen Y."/>
            <person name="Dirks R."/>
        </authorList>
    </citation>
    <scope>NUCLEOTIDE SEQUENCE</scope>
    <source>
        <strain evidence="2">Tag_6206</strain>
        <tissue evidence="2">Liver</tissue>
    </source>
</reference>
<dbReference type="AlphaFoldDB" id="A0A9D3MP11"/>
<evidence type="ECO:0000256" key="1">
    <source>
        <dbReference type="SAM" id="MobiDB-lite"/>
    </source>
</evidence>
<dbReference type="Proteomes" id="UP001044222">
    <property type="component" value="Unassembled WGS sequence"/>
</dbReference>
<comment type="caution">
    <text evidence="2">The sequence shown here is derived from an EMBL/GenBank/DDBJ whole genome shotgun (WGS) entry which is preliminary data.</text>
</comment>
<protein>
    <submittedName>
        <fullName evidence="2">Uncharacterized protein</fullName>
    </submittedName>
</protein>
<accession>A0A9D3MP11</accession>
<feature type="compositionally biased region" description="Acidic residues" evidence="1">
    <location>
        <begin position="200"/>
        <end position="235"/>
    </location>
</feature>
<organism evidence="2 3">
    <name type="scientific">Anguilla anguilla</name>
    <name type="common">European freshwater eel</name>
    <name type="synonym">Muraena anguilla</name>
    <dbReference type="NCBI Taxonomy" id="7936"/>
    <lineage>
        <taxon>Eukaryota</taxon>
        <taxon>Metazoa</taxon>
        <taxon>Chordata</taxon>
        <taxon>Craniata</taxon>
        <taxon>Vertebrata</taxon>
        <taxon>Euteleostomi</taxon>
        <taxon>Actinopterygii</taxon>
        <taxon>Neopterygii</taxon>
        <taxon>Teleostei</taxon>
        <taxon>Anguilliformes</taxon>
        <taxon>Anguillidae</taxon>
        <taxon>Anguilla</taxon>
    </lineage>
</organism>
<feature type="region of interest" description="Disordered" evidence="1">
    <location>
        <begin position="1"/>
        <end position="96"/>
    </location>
</feature>
<sequence>MPLRLKTGRGTGKFDSGSPRLSGMGDKAVEILEGEPGVELKEKSPPKPARLRKADAQPSKKKKEGAPTSHKQGTKKATKEKAKPASNQHSSDDDENPLEWLTLNRCILLAVITILVSTGVNTLNETWGEFWGMEEVELTAEELALGGNDVTAGSEPEETESSLWNLFSWSWGSRYDCGADDNCDADDDDDVDYYYYYYAADDDDDGDDTVNDDDNNADDDDGDDAVDEDDDDDGDERPGGRSRKLALKREVQSESGREEHTVKRRKRLPREPEEDTTQRKRSTRHKPGDEEEEEEEE</sequence>
<dbReference type="EMBL" id="JAFIRN010000004">
    <property type="protein sequence ID" value="KAG5851328.1"/>
    <property type="molecule type" value="Genomic_DNA"/>
</dbReference>
<feature type="region of interest" description="Disordered" evidence="1">
    <location>
        <begin position="199"/>
        <end position="297"/>
    </location>
</feature>